<dbReference type="EMBL" id="KZ994155">
    <property type="protein sequence ID" value="RKO93663.1"/>
    <property type="molecule type" value="Genomic_DNA"/>
</dbReference>
<protein>
    <submittedName>
        <fullName evidence="1">Uncharacterized protein</fullName>
    </submittedName>
</protein>
<keyword evidence="2" id="KW-1185">Reference proteome</keyword>
<sequence length="80" mass="8256">MPSTGQADSILPCATTLLGILKVVLASPLLKCFTFSDVREDGSPLASTLSPLSLPLRPGVAFEEAGRLAGVEKEVCNAAL</sequence>
<name>A0A4P9WNK0_9FUNG</name>
<reference evidence="2" key="1">
    <citation type="journal article" date="2018" name="Nat. Microbiol.">
        <title>Leveraging single-cell genomics to expand the fungal tree of life.</title>
        <authorList>
            <person name="Ahrendt S.R."/>
            <person name="Quandt C.A."/>
            <person name="Ciobanu D."/>
            <person name="Clum A."/>
            <person name="Salamov A."/>
            <person name="Andreopoulos B."/>
            <person name="Cheng J.F."/>
            <person name="Woyke T."/>
            <person name="Pelin A."/>
            <person name="Henrissat B."/>
            <person name="Reynolds N.K."/>
            <person name="Benny G.L."/>
            <person name="Smith M.E."/>
            <person name="James T.Y."/>
            <person name="Grigoriev I.V."/>
        </authorList>
    </citation>
    <scope>NUCLEOTIDE SEQUENCE [LARGE SCALE GENOMIC DNA]</scope>
</reference>
<organism evidence="1 2">
    <name type="scientific">Blyttiomyces helicus</name>
    <dbReference type="NCBI Taxonomy" id="388810"/>
    <lineage>
        <taxon>Eukaryota</taxon>
        <taxon>Fungi</taxon>
        <taxon>Fungi incertae sedis</taxon>
        <taxon>Chytridiomycota</taxon>
        <taxon>Chytridiomycota incertae sedis</taxon>
        <taxon>Chytridiomycetes</taxon>
        <taxon>Chytridiomycetes incertae sedis</taxon>
        <taxon>Blyttiomyces</taxon>
    </lineage>
</organism>
<accession>A0A4P9WNK0</accession>
<gene>
    <name evidence="1" type="ORF">BDK51DRAFT_49252</name>
</gene>
<evidence type="ECO:0000313" key="1">
    <source>
        <dbReference type="EMBL" id="RKO93663.1"/>
    </source>
</evidence>
<dbReference type="Proteomes" id="UP000269721">
    <property type="component" value="Unassembled WGS sequence"/>
</dbReference>
<evidence type="ECO:0000313" key="2">
    <source>
        <dbReference type="Proteomes" id="UP000269721"/>
    </source>
</evidence>
<proteinExistence type="predicted"/>
<dbReference type="AlphaFoldDB" id="A0A4P9WNK0"/>